<keyword evidence="3 6" id="KW-0378">Hydrolase</keyword>
<evidence type="ECO:0000313" key="6">
    <source>
        <dbReference type="EMBL" id="KAK7044869.1"/>
    </source>
</evidence>
<dbReference type="InterPro" id="IPR027417">
    <property type="entry name" value="P-loop_NTPase"/>
</dbReference>
<keyword evidence="7" id="KW-1185">Reference proteome</keyword>
<dbReference type="Pfam" id="PF00071">
    <property type="entry name" value="Ras"/>
    <property type="match status" value="1"/>
</dbReference>
<dbReference type="SUPFAM" id="SSF52540">
    <property type="entry name" value="P-loop containing nucleoside triphosphate hydrolases"/>
    <property type="match status" value="1"/>
</dbReference>
<dbReference type="SMART" id="SM00173">
    <property type="entry name" value="RAS"/>
    <property type="match status" value="1"/>
</dbReference>
<name>A0AAW0D2I3_9AGAR</name>
<reference evidence="6 7" key="1">
    <citation type="journal article" date="2024" name="J Genomics">
        <title>Draft genome sequencing and assembly of Favolaschia claudopus CIRM-BRFM 2984 isolated from oak limbs.</title>
        <authorList>
            <person name="Navarro D."/>
            <person name="Drula E."/>
            <person name="Chaduli D."/>
            <person name="Cazenave R."/>
            <person name="Ahrendt S."/>
            <person name="Wang J."/>
            <person name="Lipzen A."/>
            <person name="Daum C."/>
            <person name="Barry K."/>
            <person name="Grigoriev I.V."/>
            <person name="Favel A."/>
            <person name="Rosso M.N."/>
            <person name="Martin F."/>
        </authorList>
    </citation>
    <scope>NUCLEOTIDE SEQUENCE [LARGE SCALE GENOMIC DNA]</scope>
    <source>
        <strain evidence="6 7">CIRM-BRFM 2984</strain>
    </source>
</reference>
<dbReference type="Gene3D" id="3.40.50.300">
    <property type="entry name" value="P-loop containing nucleotide triphosphate hydrolases"/>
    <property type="match status" value="2"/>
</dbReference>
<evidence type="ECO:0000256" key="3">
    <source>
        <dbReference type="ARBA" id="ARBA00022801"/>
    </source>
</evidence>
<feature type="region of interest" description="Disordered" evidence="5">
    <location>
        <begin position="67"/>
        <end position="88"/>
    </location>
</feature>
<accession>A0AAW0D2I3</accession>
<comment type="similarity">
    <text evidence="1">Belongs to the small GTPase superfamily. Ras family.</text>
</comment>
<dbReference type="PANTHER" id="PTHR45704">
    <property type="entry name" value="RAS-LIKE FAMILY MEMBER 11"/>
    <property type="match status" value="1"/>
</dbReference>
<dbReference type="Proteomes" id="UP001362999">
    <property type="component" value="Unassembled WGS sequence"/>
</dbReference>
<dbReference type="PRINTS" id="PR00449">
    <property type="entry name" value="RASTRNSFRMNG"/>
</dbReference>
<proteinExistence type="inferred from homology"/>
<evidence type="ECO:0000256" key="2">
    <source>
        <dbReference type="ARBA" id="ARBA00011984"/>
    </source>
</evidence>
<dbReference type="InterPro" id="IPR051065">
    <property type="entry name" value="Ras-related_GTPase"/>
</dbReference>
<sequence>MTMHADDTPDVVADAWTIALAGAPRVGKTRFIWKENLENSSTEHRFSRKLTVDGQKTLVTLVDVYNQTSSRNRSPPLEKSSQGNDSTSAETLLRDADAFILMYTTTSPYSFQDIIAYVRAIRQAKASSSSSSSSTSTSTSTSTSSSSSTSSYSSSHSPTSSSALAFSPTLPSFHHRPRTSIDNTTNPLLALIANQTDRPLQDQEVPRASGEALAKELDCVFVEVSAKEGKGVEEVVERVVRILRVRGRERERGKERRGSAGGGIWGFLVGKR</sequence>
<gene>
    <name evidence="6" type="ORF">R3P38DRAFT_2881338</name>
</gene>
<evidence type="ECO:0000313" key="7">
    <source>
        <dbReference type="Proteomes" id="UP001362999"/>
    </source>
</evidence>
<feature type="region of interest" description="Disordered" evidence="5">
    <location>
        <begin position="127"/>
        <end position="182"/>
    </location>
</feature>
<protein>
    <recommendedName>
        <fullName evidence="2">small monomeric GTPase</fullName>
        <ecNumber evidence="2">3.6.5.2</ecNumber>
    </recommendedName>
</protein>
<evidence type="ECO:0000256" key="5">
    <source>
        <dbReference type="SAM" id="MobiDB-lite"/>
    </source>
</evidence>
<organism evidence="6 7">
    <name type="scientific">Favolaschia claudopus</name>
    <dbReference type="NCBI Taxonomy" id="2862362"/>
    <lineage>
        <taxon>Eukaryota</taxon>
        <taxon>Fungi</taxon>
        <taxon>Dikarya</taxon>
        <taxon>Basidiomycota</taxon>
        <taxon>Agaricomycotina</taxon>
        <taxon>Agaricomycetes</taxon>
        <taxon>Agaricomycetidae</taxon>
        <taxon>Agaricales</taxon>
        <taxon>Marasmiineae</taxon>
        <taxon>Mycenaceae</taxon>
        <taxon>Favolaschia</taxon>
    </lineage>
</organism>
<dbReference type="EC" id="3.6.5.2" evidence="2"/>
<feature type="compositionally biased region" description="Low complexity" evidence="5">
    <location>
        <begin position="127"/>
        <end position="162"/>
    </location>
</feature>
<dbReference type="AlphaFoldDB" id="A0AAW0D2I3"/>
<dbReference type="GO" id="GO:0005525">
    <property type="term" value="F:GTP binding"/>
    <property type="evidence" value="ECO:0007669"/>
    <property type="project" value="InterPro"/>
</dbReference>
<dbReference type="GO" id="GO:0003925">
    <property type="term" value="F:G protein activity"/>
    <property type="evidence" value="ECO:0007669"/>
    <property type="project" value="UniProtKB-EC"/>
</dbReference>
<evidence type="ECO:0000256" key="1">
    <source>
        <dbReference type="ARBA" id="ARBA00008344"/>
    </source>
</evidence>
<dbReference type="PROSITE" id="PS51421">
    <property type="entry name" value="RAS"/>
    <property type="match status" value="1"/>
</dbReference>
<dbReference type="PROSITE" id="PS51419">
    <property type="entry name" value="RAB"/>
    <property type="match status" value="1"/>
</dbReference>
<comment type="caution">
    <text evidence="6">The sequence shown here is derived from an EMBL/GenBank/DDBJ whole genome shotgun (WGS) entry which is preliminary data.</text>
</comment>
<evidence type="ECO:0000256" key="4">
    <source>
        <dbReference type="ARBA" id="ARBA00048098"/>
    </source>
</evidence>
<dbReference type="InterPro" id="IPR001806">
    <property type="entry name" value="Small_GTPase"/>
</dbReference>
<dbReference type="EMBL" id="JAWWNJ010000011">
    <property type="protein sequence ID" value="KAK7044869.1"/>
    <property type="molecule type" value="Genomic_DNA"/>
</dbReference>
<comment type="catalytic activity">
    <reaction evidence="4">
        <text>GTP + H2O = GDP + phosphate + H(+)</text>
        <dbReference type="Rhea" id="RHEA:19669"/>
        <dbReference type="ChEBI" id="CHEBI:15377"/>
        <dbReference type="ChEBI" id="CHEBI:15378"/>
        <dbReference type="ChEBI" id="CHEBI:37565"/>
        <dbReference type="ChEBI" id="CHEBI:43474"/>
        <dbReference type="ChEBI" id="CHEBI:58189"/>
        <dbReference type="EC" id="3.6.5.2"/>
    </reaction>
</comment>